<evidence type="ECO:0000256" key="5">
    <source>
        <dbReference type="ARBA" id="ARBA00023157"/>
    </source>
</evidence>
<evidence type="ECO:0000256" key="2">
    <source>
        <dbReference type="ARBA" id="ARBA00022748"/>
    </source>
</evidence>
<keyword evidence="3" id="KW-0735">Signal-anchor</keyword>
<comment type="caution">
    <text evidence="9">The sequence shown here is derived from an EMBL/GenBank/DDBJ whole genome shotgun (WGS) entry which is preliminary data.</text>
</comment>
<dbReference type="Proteomes" id="UP000322524">
    <property type="component" value="Unassembled WGS sequence"/>
</dbReference>
<dbReference type="PROSITE" id="PS51352">
    <property type="entry name" value="THIOREDOXIN_2"/>
    <property type="match status" value="1"/>
</dbReference>
<reference evidence="9 10" key="1">
    <citation type="submission" date="2019-08" db="EMBL/GenBank/DDBJ databases">
        <title>Bacillus genomes from the desert of Cuatro Cienegas, Coahuila.</title>
        <authorList>
            <person name="Olmedo-Alvarez G."/>
        </authorList>
    </citation>
    <scope>NUCLEOTIDE SEQUENCE [LARGE SCALE GENOMIC DNA]</scope>
    <source>
        <strain evidence="9 10">CH28_1T</strain>
    </source>
</reference>
<dbReference type="InterPro" id="IPR024706">
    <property type="entry name" value="Peroxiredoxin_AhpC-typ"/>
</dbReference>
<dbReference type="InterPro" id="IPR000866">
    <property type="entry name" value="AhpC/TSA"/>
</dbReference>
<keyword evidence="3" id="KW-0812">Transmembrane</keyword>
<keyword evidence="6" id="KW-0676">Redox-active center</keyword>
<evidence type="ECO:0000256" key="1">
    <source>
        <dbReference type="ARBA" id="ARBA00004196"/>
    </source>
</evidence>
<dbReference type="InterPro" id="IPR036249">
    <property type="entry name" value="Thioredoxin-like_sf"/>
</dbReference>
<dbReference type="Gene3D" id="3.40.30.10">
    <property type="entry name" value="Glutaredoxin"/>
    <property type="match status" value="1"/>
</dbReference>
<feature type="domain" description="Thioredoxin" evidence="8">
    <location>
        <begin position="4"/>
        <end position="164"/>
    </location>
</feature>
<evidence type="ECO:0000313" key="9">
    <source>
        <dbReference type="EMBL" id="TYS63490.1"/>
    </source>
</evidence>
<accession>A0A5D4SJX6</accession>
<dbReference type="InterPro" id="IPR013766">
    <property type="entry name" value="Thioredoxin_domain"/>
</dbReference>
<evidence type="ECO:0000256" key="4">
    <source>
        <dbReference type="ARBA" id="ARBA00023002"/>
    </source>
</evidence>
<protein>
    <submittedName>
        <fullName evidence="9">Redoxin domain-containing protein</fullName>
    </submittedName>
</protein>
<dbReference type="PANTHER" id="PTHR42852">
    <property type="entry name" value="THIOL:DISULFIDE INTERCHANGE PROTEIN DSBE"/>
    <property type="match status" value="1"/>
</dbReference>
<dbReference type="OrthoDB" id="9809746at2"/>
<dbReference type="GO" id="GO:0016491">
    <property type="term" value="F:oxidoreductase activity"/>
    <property type="evidence" value="ECO:0007669"/>
    <property type="project" value="UniProtKB-KW"/>
</dbReference>
<dbReference type="InterPro" id="IPR050553">
    <property type="entry name" value="Thioredoxin_ResA/DsbE_sf"/>
</dbReference>
<keyword evidence="2" id="KW-0201">Cytochrome c-type biogenesis</keyword>
<evidence type="ECO:0000256" key="6">
    <source>
        <dbReference type="ARBA" id="ARBA00023284"/>
    </source>
</evidence>
<keyword evidence="4" id="KW-0560">Oxidoreductase</keyword>
<proteinExistence type="predicted"/>
<comment type="subcellular location">
    <subcellularLocation>
        <location evidence="1">Cell envelope</location>
    </subcellularLocation>
</comment>
<dbReference type="PIRSF" id="PIRSF000239">
    <property type="entry name" value="AHPC"/>
    <property type="match status" value="1"/>
</dbReference>
<dbReference type="Pfam" id="PF00578">
    <property type="entry name" value="AhpC-TSA"/>
    <property type="match status" value="1"/>
</dbReference>
<dbReference type="GO" id="GO:0016209">
    <property type="term" value="F:antioxidant activity"/>
    <property type="evidence" value="ECO:0007669"/>
    <property type="project" value="InterPro"/>
</dbReference>
<evidence type="ECO:0000259" key="8">
    <source>
        <dbReference type="PROSITE" id="PS51352"/>
    </source>
</evidence>
<evidence type="ECO:0000256" key="3">
    <source>
        <dbReference type="ARBA" id="ARBA00022968"/>
    </source>
</evidence>
<gene>
    <name evidence="9" type="ORF">FZC76_19930</name>
</gene>
<name>A0A5D4SJX6_9BACI</name>
<evidence type="ECO:0000256" key="7">
    <source>
        <dbReference type="PIRSR" id="PIRSR000239-1"/>
    </source>
</evidence>
<dbReference type="SUPFAM" id="SSF52833">
    <property type="entry name" value="Thioredoxin-like"/>
    <property type="match status" value="1"/>
</dbReference>
<sequence length="167" mass="19275">MGSLKLKDKAPEFKLTQTTGETFSFDAHQKEHEAWHLIVFFRGSWCPVCQNELKELEESKGYFEDKKVHVLAISTEEVEKLKEMVSEYDLTMPVLSDPKLEALEAYGVYYHGEDAPYEDHGVHGEPAYFLVDEKGKLLYQQRQTSPFGRPSVSELRKIVKYIGKNLK</sequence>
<dbReference type="GO" id="GO:0017004">
    <property type="term" value="P:cytochrome complex assembly"/>
    <property type="evidence" value="ECO:0007669"/>
    <property type="project" value="UniProtKB-KW"/>
</dbReference>
<keyword evidence="5" id="KW-1015">Disulfide bond</keyword>
<dbReference type="RefSeq" id="WP_148989906.1">
    <property type="nucleotide sequence ID" value="NZ_VTEV01000010.1"/>
</dbReference>
<feature type="active site" description="Cysteine sulfenic acid (-SOH) intermediate; for peroxidase activity" evidence="7">
    <location>
        <position position="49"/>
    </location>
</feature>
<organism evidence="9 10">
    <name type="scientific">Sutcliffiella horikoshii</name>
    <dbReference type="NCBI Taxonomy" id="79883"/>
    <lineage>
        <taxon>Bacteria</taxon>
        <taxon>Bacillati</taxon>
        <taxon>Bacillota</taxon>
        <taxon>Bacilli</taxon>
        <taxon>Bacillales</taxon>
        <taxon>Bacillaceae</taxon>
        <taxon>Sutcliffiella</taxon>
    </lineage>
</organism>
<dbReference type="EMBL" id="VTEV01000010">
    <property type="protein sequence ID" value="TYS63490.1"/>
    <property type="molecule type" value="Genomic_DNA"/>
</dbReference>
<dbReference type="AlphaFoldDB" id="A0A5D4SJX6"/>
<dbReference type="GO" id="GO:0030313">
    <property type="term" value="C:cell envelope"/>
    <property type="evidence" value="ECO:0007669"/>
    <property type="project" value="UniProtKB-SubCell"/>
</dbReference>
<dbReference type="CDD" id="cd02970">
    <property type="entry name" value="PRX_like2"/>
    <property type="match status" value="1"/>
</dbReference>
<dbReference type="PANTHER" id="PTHR42852:SF6">
    <property type="entry name" value="THIOL:DISULFIDE INTERCHANGE PROTEIN DSBE"/>
    <property type="match status" value="1"/>
</dbReference>
<evidence type="ECO:0000313" key="10">
    <source>
        <dbReference type="Proteomes" id="UP000322524"/>
    </source>
</evidence>